<dbReference type="EMBL" id="DXEU01000126">
    <property type="protein sequence ID" value="HIX52558.1"/>
    <property type="molecule type" value="Genomic_DNA"/>
</dbReference>
<name>A0A9D1W5F3_9FIRM</name>
<accession>A0A9D1W5F3</accession>
<sequence length="78" mass="8694">MRGREASVLILFHTTTEAMAMEAACGRDGLPGRLIPIPSFVSAGCGFGWKAPEEKRELLLNYMRENGLSYEREGVYEL</sequence>
<reference evidence="2" key="1">
    <citation type="journal article" date="2021" name="PeerJ">
        <title>Extensive microbial diversity within the chicken gut microbiome revealed by metagenomics and culture.</title>
        <authorList>
            <person name="Gilroy R."/>
            <person name="Ravi A."/>
            <person name="Getino M."/>
            <person name="Pursley I."/>
            <person name="Horton D.L."/>
            <person name="Alikhan N.F."/>
            <person name="Baker D."/>
            <person name="Gharbi K."/>
            <person name="Hall N."/>
            <person name="Watson M."/>
            <person name="Adriaenssens E.M."/>
            <person name="Foster-Nyarko E."/>
            <person name="Jarju S."/>
            <person name="Secka A."/>
            <person name="Antonio M."/>
            <person name="Oren A."/>
            <person name="Chaudhuri R.R."/>
            <person name="La Ragione R."/>
            <person name="Hildebrand F."/>
            <person name="Pallen M.J."/>
        </authorList>
    </citation>
    <scope>NUCLEOTIDE SEQUENCE</scope>
    <source>
        <strain evidence="2">ChiGjej4B4-12881</strain>
    </source>
</reference>
<evidence type="ECO:0000313" key="3">
    <source>
        <dbReference type="Proteomes" id="UP000886780"/>
    </source>
</evidence>
<comment type="caution">
    <text evidence="2">The sequence shown here is derived from an EMBL/GenBank/DDBJ whole genome shotgun (WGS) entry which is preliminary data.</text>
</comment>
<dbReference type="Proteomes" id="UP000886780">
    <property type="component" value="Unassembled WGS sequence"/>
</dbReference>
<gene>
    <name evidence="2" type="ORF">IAA28_07115</name>
</gene>
<feature type="domain" description="Putative Se/S carrier protein-like" evidence="1">
    <location>
        <begin position="8"/>
        <end position="71"/>
    </location>
</feature>
<evidence type="ECO:0000313" key="2">
    <source>
        <dbReference type="EMBL" id="HIX52558.1"/>
    </source>
</evidence>
<organism evidence="2 3">
    <name type="scientific">Candidatus Lachnoclostridium stercoripullorum</name>
    <dbReference type="NCBI Taxonomy" id="2838635"/>
    <lineage>
        <taxon>Bacteria</taxon>
        <taxon>Bacillati</taxon>
        <taxon>Bacillota</taxon>
        <taxon>Clostridia</taxon>
        <taxon>Lachnospirales</taxon>
        <taxon>Lachnospiraceae</taxon>
    </lineage>
</organism>
<dbReference type="Pfam" id="PF11823">
    <property type="entry name" value="Se_S_carrier"/>
    <property type="match status" value="1"/>
</dbReference>
<dbReference type="InterPro" id="IPR021778">
    <property type="entry name" value="Se/S_carrier-like"/>
</dbReference>
<evidence type="ECO:0000259" key="1">
    <source>
        <dbReference type="Pfam" id="PF11823"/>
    </source>
</evidence>
<reference evidence="2" key="2">
    <citation type="submission" date="2021-04" db="EMBL/GenBank/DDBJ databases">
        <authorList>
            <person name="Gilroy R."/>
        </authorList>
    </citation>
    <scope>NUCLEOTIDE SEQUENCE</scope>
    <source>
        <strain evidence="2">ChiGjej4B4-12881</strain>
    </source>
</reference>
<proteinExistence type="predicted"/>
<dbReference type="AlphaFoldDB" id="A0A9D1W5F3"/>
<protein>
    <submittedName>
        <fullName evidence="2">DUF3343 domain-containing protein</fullName>
    </submittedName>
</protein>